<dbReference type="GO" id="GO:0005634">
    <property type="term" value="C:nucleus"/>
    <property type="evidence" value="ECO:0007669"/>
    <property type="project" value="UniProtKB-SubCell"/>
</dbReference>
<dbReference type="InterPro" id="IPR017970">
    <property type="entry name" value="Homeobox_CS"/>
</dbReference>
<feature type="compositionally biased region" description="Polar residues" evidence="8">
    <location>
        <begin position="132"/>
        <end position="144"/>
    </location>
</feature>
<dbReference type="SUPFAM" id="SSF46689">
    <property type="entry name" value="Homeodomain-like"/>
    <property type="match status" value="1"/>
</dbReference>
<keyword evidence="3 6" id="KW-0238">DNA-binding</keyword>
<feature type="region of interest" description="Disordered" evidence="8">
    <location>
        <begin position="125"/>
        <end position="144"/>
    </location>
</feature>
<feature type="compositionally biased region" description="Basic residues" evidence="8">
    <location>
        <begin position="252"/>
        <end position="263"/>
    </location>
</feature>
<evidence type="ECO:0000256" key="7">
    <source>
        <dbReference type="RuleBase" id="RU000682"/>
    </source>
</evidence>
<evidence type="ECO:0000256" key="4">
    <source>
        <dbReference type="ARBA" id="ARBA00023155"/>
    </source>
</evidence>
<dbReference type="Gene3D" id="1.10.10.60">
    <property type="entry name" value="Homeodomain-like"/>
    <property type="match status" value="1"/>
</dbReference>
<comment type="similarity">
    <text evidence="2">Belongs to the Caudal homeobox family.</text>
</comment>
<evidence type="ECO:0000256" key="8">
    <source>
        <dbReference type="SAM" id="MobiDB-lite"/>
    </source>
</evidence>
<evidence type="ECO:0000256" key="6">
    <source>
        <dbReference type="PROSITE-ProRule" id="PRU00108"/>
    </source>
</evidence>
<evidence type="ECO:0000313" key="10">
    <source>
        <dbReference type="EMBL" id="WKZ08255.1"/>
    </source>
</evidence>
<dbReference type="Pfam" id="PF00046">
    <property type="entry name" value="Homeodomain"/>
    <property type="match status" value="1"/>
</dbReference>
<dbReference type="GO" id="GO:0009887">
    <property type="term" value="P:animal organ morphogenesis"/>
    <property type="evidence" value="ECO:0007669"/>
    <property type="project" value="TreeGrafter"/>
</dbReference>
<dbReference type="InterPro" id="IPR001356">
    <property type="entry name" value="HD"/>
</dbReference>
<dbReference type="GO" id="GO:0030154">
    <property type="term" value="P:cell differentiation"/>
    <property type="evidence" value="ECO:0007669"/>
    <property type="project" value="TreeGrafter"/>
</dbReference>
<accession>A0AA49K495</accession>
<sequence>MSDSLLDLTFAGNRSLPAAAFRPEGALRLPPESPPRADGGSQAAIHLRDQLYAYEFCTGVDSCSVSSSLTAKELVHGNENSPSFYPSMSARDGHHRNASGDNLQRLSAAPLGQHLTQPIDAVKPDTERTVQKESNSNVSALAQQNSSNWQIPPCHQLHINSSDKQLTNIGTSESQWSPVEGHSSATKITPSTSIGKTRTKDKYRTVYTDKQRLELEAEYIRATYVSMNRKLNLSCTTGLSERQVKIWFQNRRAKDRRRQRKQKMSPGVITAGRCSSTSLTGSSLADNAATKAVNSDVSPTSMLDECSTECRTSRPISNVMTANSAVETFVDCSPDCDSENWCYEAVTLPDDRVFYGMHRLLPERAEQDYMLNVIG</sequence>
<evidence type="ECO:0000256" key="2">
    <source>
        <dbReference type="ARBA" id="ARBA00010341"/>
    </source>
</evidence>
<evidence type="ECO:0000256" key="1">
    <source>
        <dbReference type="ARBA" id="ARBA00004123"/>
    </source>
</evidence>
<feature type="region of interest" description="Disordered" evidence="8">
    <location>
        <begin position="252"/>
        <end position="282"/>
    </location>
</feature>
<feature type="region of interest" description="Disordered" evidence="8">
    <location>
        <begin position="78"/>
        <end position="101"/>
    </location>
</feature>
<dbReference type="InterPro" id="IPR047152">
    <property type="entry name" value="Caudal_homeobox"/>
</dbReference>
<evidence type="ECO:0000259" key="9">
    <source>
        <dbReference type="PROSITE" id="PS50071"/>
    </source>
</evidence>
<evidence type="ECO:0000256" key="5">
    <source>
        <dbReference type="ARBA" id="ARBA00023242"/>
    </source>
</evidence>
<feature type="compositionally biased region" description="Polar residues" evidence="8">
    <location>
        <begin position="273"/>
        <end position="282"/>
    </location>
</feature>
<organism evidence="10">
    <name type="scientific">Pristina longiseta</name>
    <dbReference type="NCBI Taxonomy" id="188231"/>
    <lineage>
        <taxon>Eukaryota</taxon>
        <taxon>Metazoa</taxon>
        <taxon>Spiralia</taxon>
        <taxon>Lophotrochozoa</taxon>
        <taxon>Annelida</taxon>
        <taxon>Clitellata</taxon>
        <taxon>Oligochaeta</taxon>
        <taxon>Tubificida</taxon>
        <taxon>Tubificina</taxon>
        <taxon>Naididae</taxon>
        <taxon>Naidinae</taxon>
        <taxon>Pristina</taxon>
    </lineage>
</organism>
<reference evidence="10" key="1">
    <citation type="journal article" date="2023" name="Genes (Basel)">
        <title>Spatial Colinear but Broken Temporal Expression of Duplicated ParaHox Genes in Asexually Reproducing Annelids, Nais communis and Pristina longiseta.</title>
        <authorList>
            <person name="Kostyuchenko R.P."/>
            <person name="Amosov A.V."/>
        </authorList>
    </citation>
    <scope>NUCLEOTIDE SEQUENCE</scope>
</reference>
<dbReference type="PANTHER" id="PTHR24332:SF9">
    <property type="entry name" value="HOMEOTIC PROTEIN CAUDAL"/>
    <property type="match status" value="1"/>
</dbReference>
<dbReference type="PANTHER" id="PTHR24332">
    <property type="entry name" value="HOMEOBOX PROTEIN CDX"/>
    <property type="match status" value="1"/>
</dbReference>
<dbReference type="InterPro" id="IPR009057">
    <property type="entry name" value="Homeodomain-like_sf"/>
</dbReference>
<feature type="domain" description="Homeobox" evidence="9">
    <location>
        <begin position="198"/>
        <end position="258"/>
    </location>
</feature>
<dbReference type="CDD" id="cd00086">
    <property type="entry name" value="homeodomain"/>
    <property type="match status" value="1"/>
</dbReference>
<reference evidence="10" key="2">
    <citation type="submission" date="2023-05" db="EMBL/GenBank/DDBJ databases">
        <authorList>
            <person name="Kostyuchenko R.P."/>
        </authorList>
    </citation>
    <scope>NUCLEOTIDE SEQUENCE</scope>
</reference>
<name>A0AA49K495_9ANNE</name>
<dbReference type="PROSITE" id="PS50071">
    <property type="entry name" value="HOMEOBOX_2"/>
    <property type="match status" value="1"/>
</dbReference>
<feature type="DNA-binding region" description="Homeobox" evidence="6">
    <location>
        <begin position="200"/>
        <end position="259"/>
    </location>
</feature>
<dbReference type="PROSITE" id="PS00027">
    <property type="entry name" value="HOMEOBOX_1"/>
    <property type="match status" value="1"/>
</dbReference>
<dbReference type="GO" id="GO:0009948">
    <property type="term" value="P:anterior/posterior axis specification"/>
    <property type="evidence" value="ECO:0007669"/>
    <property type="project" value="TreeGrafter"/>
</dbReference>
<comment type="subcellular location">
    <subcellularLocation>
        <location evidence="1 6 7">Nucleus</location>
    </subcellularLocation>
</comment>
<evidence type="ECO:0000256" key="3">
    <source>
        <dbReference type="ARBA" id="ARBA00023125"/>
    </source>
</evidence>
<protein>
    <submittedName>
        <fullName evidence="10">Cdx1 protein</fullName>
    </submittedName>
</protein>
<dbReference type="AlphaFoldDB" id="A0AA49K495"/>
<dbReference type="SMART" id="SM00389">
    <property type="entry name" value="HOX"/>
    <property type="match status" value="1"/>
</dbReference>
<dbReference type="GO" id="GO:0000977">
    <property type="term" value="F:RNA polymerase II transcription regulatory region sequence-specific DNA binding"/>
    <property type="evidence" value="ECO:0007669"/>
    <property type="project" value="TreeGrafter"/>
</dbReference>
<dbReference type="GO" id="GO:0000981">
    <property type="term" value="F:DNA-binding transcription factor activity, RNA polymerase II-specific"/>
    <property type="evidence" value="ECO:0007669"/>
    <property type="project" value="InterPro"/>
</dbReference>
<keyword evidence="4 6" id="KW-0371">Homeobox</keyword>
<proteinExistence type="evidence at transcript level"/>
<keyword evidence="5 6" id="KW-0539">Nucleus</keyword>
<dbReference type="EMBL" id="OR050798">
    <property type="protein sequence ID" value="WKZ08255.1"/>
    <property type="molecule type" value="mRNA"/>
</dbReference>
<feature type="region of interest" description="Disordered" evidence="8">
    <location>
        <begin position="173"/>
        <end position="196"/>
    </location>
</feature>